<dbReference type="InterPro" id="IPR058017">
    <property type="entry name" value="At3g28540-like_C"/>
</dbReference>
<comment type="caution">
    <text evidence="2">The sequence shown here is derived from an EMBL/GenBank/DDBJ whole genome shotgun (WGS) entry which is preliminary data.</text>
</comment>
<evidence type="ECO:0000313" key="3">
    <source>
        <dbReference type="Proteomes" id="UP000639772"/>
    </source>
</evidence>
<organism evidence="2 3">
    <name type="scientific">Vanilla planifolia</name>
    <name type="common">Vanilla</name>
    <dbReference type="NCBI Taxonomy" id="51239"/>
    <lineage>
        <taxon>Eukaryota</taxon>
        <taxon>Viridiplantae</taxon>
        <taxon>Streptophyta</taxon>
        <taxon>Embryophyta</taxon>
        <taxon>Tracheophyta</taxon>
        <taxon>Spermatophyta</taxon>
        <taxon>Magnoliopsida</taxon>
        <taxon>Liliopsida</taxon>
        <taxon>Asparagales</taxon>
        <taxon>Orchidaceae</taxon>
        <taxon>Vanilloideae</taxon>
        <taxon>Vanilleae</taxon>
        <taxon>Vanilla</taxon>
    </lineage>
</organism>
<dbReference type="InterPro" id="IPR050747">
    <property type="entry name" value="Mitochondrial_chaperone_BCS1"/>
</dbReference>
<dbReference type="PANTHER" id="PTHR23070">
    <property type="entry name" value="BCS1 AAA-TYPE ATPASE"/>
    <property type="match status" value="1"/>
</dbReference>
<dbReference type="EMBL" id="JADCNM010000003">
    <property type="protein sequence ID" value="KAG0490816.1"/>
    <property type="molecule type" value="Genomic_DNA"/>
</dbReference>
<evidence type="ECO:0000313" key="2">
    <source>
        <dbReference type="EMBL" id="KAG0490816.1"/>
    </source>
</evidence>
<reference evidence="2 3" key="1">
    <citation type="journal article" date="2020" name="Nat. Food">
        <title>A phased Vanilla planifolia genome enables genetic improvement of flavour and production.</title>
        <authorList>
            <person name="Hasing T."/>
            <person name="Tang H."/>
            <person name="Brym M."/>
            <person name="Khazi F."/>
            <person name="Huang T."/>
            <person name="Chambers A.H."/>
        </authorList>
    </citation>
    <scope>NUCLEOTIDE SEQUENCE [LARGE SCALE GENOMIC DNA]</scope>
    <source>
        <tissue evidence="2">Leaf</tissue>
    </source>
</reference>
<protein>
    <recommendedName>
        <fullName evidence="1">AAA+ ATPase At3g28540-like C-terminal domain-containing protein</fullName>
    </recommendedName>
</protein>
<feature type="domain" description="AAA+ ATPase At3g28540-like C-terminal" evidence="1">
    <location>
        <begin position="87"/>
        <end position="150"/>
    </location>
</feature>
<gene>
    <name evidence="2" type="ORF">HPP92_007679</name>
</gene>
<dbReference type="Gene3D" id="6.10.280.40">
    <property type="match status" value="1"/>
</dbReference>
<dbReference type="OrthoDB" id="676321at2759"/>
<name>A0A835RKY4_VANPL</name>
<accession>A0A835RKY4</accession>
<evidence type="ECO:0000259" key="1">
    <source>
        <dbReference type="Pfam" id="PF25568"/>
    </source>
</evidence>
<sequence>MEAKLKRTIMGDLDKFEKRKEHMRIERAWKHRYMLFGRPRIGKLGLITAMEDYFRFEIYDLDLKEDRLDQMLLQPRKMDMHIHMGYCVLSSSKVLASNYHSTDEHPLFEEIKGLLKEVNATPAKVANRLMSGKVEVALGGLIKLLLRKDNKGTKAAMKRRATRAKC</sequence>
<dbReference type="AlphaFoldDB" id="A0A835RKY4"/>
<dbReference type="Proteomes" id="UP000639772">
    <property type="component" value="Chromosome 3"/>
</dbReference>
<proteinExistence type="predicted"/>
<dbReference type="Pfam" id="PF25568">
    <property type="entry name" value="AAA_lid_At3g28540"/>
    <property type="match status" value="1"/>
</dbReference>